<dbReference type="HOGENOM" id="CLU_023226_0_0_2"/>
<feature type="transmembrane region" description="Helical" evidence="1">
    <location>
        <begin position="150"/>
        <end position="168"/>
    </location>
</feature>
<accession>A9A6X2</accession>
<name>A9A6X2_METM6</name>
<dbReference type="Pfam" id="PF09971">
    <property type="entry name" value="DUF2206"/>
    <property type="match status" value="1"/>
</dbReference>
<evidence type="ECO:0000313" key="2">
    <source>
        <dbReference type="EMBL" id="ABX01400.1"/>
    </source>
</evidence>
<feature type="transmembrane region" description="Helical" evidence="1">
    <location>
        <begin position="398"/>
        <end position="414"/>
    </location>
</feature>
<feature type="transmembrane region" description="Helical" evidence="1">
    <location>
        <begin position="12"/>
        <end position="31"/>
    </location>
</feature>
<feature type="transmembrane region" description="Helical" evidence="1">
    <location>
        <begin position="174"/>
        <end position="192"/>
    </location>
</feature>
<protein>
    <recommendedName>
        <fullName evidence="3">DUF2206 domain-containing protein</fullName>
    </recommendedName>
</protein>
<feature type="transmembrane region" description="Helical" evidence="1">
    <location>
        <begin position="421"/>
        <end position="441"/>
    </location>
</feature>
<sequence length="721" mass="83180">MKIPNPFKLQNWRYKNFLILILFIQISFLGIFSLNKLGIETPILRAVTGFIYILFVPGYLILRILRVHNISSLESILYSLGTSIFYCMFLGFLSNELYPVLNITKYPISELPLVITFVFSGLLLTLISNSRQSILQIDYYSLKDLFSKKVMFLSILPIVTLFGTYLVNYYGNNLLLMFLILVIVVVVFLTVFTKTFQNLVPYIIWAISFSLVFSTTLIGPYALNYDGEFSGAKEVIDALYYNSEIYGNYNSVLSNKILTPVIYNICGFNLTSIYKIIFPFIISLLPLEIYLISKKYLNSKNAFLSSLICFSFGPFFTDYPFLTKQGTATFFIALSIIIMINNNLKNSQKTFFMTICGISIIWAHYGSSYLFLAALFTILLLKYFGILTKSKKHEMRSFLYFITMYSLILFAWYLNVSGASLFYTVFHIGNNVFLNIFSEFFGESSRGAALFMKKYNGLDLVFKYLNLGVSGFMVLGLILETIKNHFKKKYINYHIGLSIFFTGLLLCSIALPYFAVMGPTRLYILSFPTLCLFGIIGGLKVFNYVNKLKLNIDPSKILCIYLSVMLLLSSGVLHELTGSSYSLSLGQESIKDSHNMAYKLKFYYYKITGYDVELMIWLNRYWNPNSYIFHGVRYGMLGQAFEYYGNFPKENTIYLKSYTAKLYDNSYVPIFYVNNKENFGFQRIEKRAGSDMLNMTDVEHLYKNENIIYCNGMANIRYKYN</sequence>
<dbReference type="eggNOG" id="arCOG00568">
    <property type="taxonomic scope" value="Archaea"/>
</dbReference>
<dbReference type="OrthoDB" id="292292at2157"/>
<dbReference type="EMBL" id="CP000867">
    <property type="protein sequence ID" value="ABX01400.1"/>
    <property type="molecule type" value="Genomic_DNA"/>
</dbReference>
<gene>
    <name evidence="2" type="ordered locus">MmarC6_0583</name>
</gene>
<feature type="transmembrane region" description="Helical" evidence="1">
    <location>
        <begin position="76"/>
        <end position="93"/>
    </location>
</feature>
<feature type="transmembrane region" description="Helical" evidence="1">
    <location>
        <begin position="522"/>
        <end position="545"/>
    </location>
</feature>
<keyword evidence="1" id="KW-1133">Transmembrane helix</keyword>
<keyword evidence="1" id="KW-0472">Membrane</keyword>
<dbReference type="STRING" id="444158.MmarC6_0583"/>
<dbReference type="InterPro" id="IPR018701">
    <property type="entry name" value="DUF2206_membrane"/>
</dbReference>
<evidence type="ECO:0008006" key="3">
    <source>
        <dbReference type="Google" id="ProtNLM"/>
    </source>
</evidence>
<dbReference type="KEGG" id="mmx:MmarC6_0583"/>
<feature type="transmembrane region" description="Helical" evidence="1">
    <location>
        <begin position="328"/>
        <end position="344"/>
    </location>
</feature>
<feature type="transmembrane region" description="Helical" evidence="1">
    <location>
        <begin position="273"/>
        <end position="291"/>
    </location>
</feature>
<feature type="transmembrane region" description="Helical" evidence="1">
    <location>
        <begin position="43"/>
        <end position="64"/>
    </location>
</feature>
<feature type="transmembrane region" description="Helical" evidence="1">
    <location>
        <begin position="461"/>
        <end position="479"/>
    </location>
</feature>
<proteinExistence type="predicted"/>
<dbReference type="AlphaFoldDB" id="A9A6X2"/>
<feature type="transmembrane region" description="Helical" evidence="1">
    <location>
        <begin position="113"/>
        <end position="129"/>
    </location>
</feature>
<feature type="transmembrane region" description="Helical" evidence="1">
    <location>
        <begin position="303"/>
        <end position="322"/>
    </location>
</feature>
<reference evidence="2" key="1">
    <citation type="submission" date="2007-10" db="EMBL/GenBank/DDBJ databases">
        <title>Complete sequence of Methanococcus maripaludis C6.</title>
        <authorList>
            <consortium name="US DOE Joint Genome Institute"/>
            <person name="Copeland A."/>
            <person name="Lucas S."/>
            <person name="Lapidus A."/>
            <person name="Barry K."/>
            <person name="Glavina del Rio T."/>
            <person name="Dalin E."/>
            <person name="Tice H."/>
            <person name="Pitluck S."/>
            <person name="Clum A."/>
            <person name="Schmutz J."/>
            <person name="Larimer F."/>
            <person name="Land M."/>
            <person name="Hauser L."/>
            <person name="Kyrpides N."/>
            <person name="Mikhailova N."/>
            <person name="Sieprawska-Lupa M."/>
            <person name="Whitman W.B."/>
            <person name="Richardson P."/>
        </authorList>
    </citation>
    <scope>NUCLEOTIDE SEQUENCE [LARGE SCALE GENOMIC DNA]</scope>
    <source>
        <strain evidence="2">C6</strain>
    </source>
</reference>
<feature type="transmembrane region" description="Helical" evidence="1">
    <location>
        <begin position="557"/>
        <end position="574"/>
    </location>
</feature>
<feature type="transmembrane region" description="Helical" evidence="1">
    <location>
        <begin position="491"/>
        <end position="516"/>
    </location>
</feature>
<keyword evidence="1" id="KW-0812">Transmembrane</keyword>
<dbReference type="PhylomeDB" id="A9A6X2"/>
<evidence type="ECO:0000256" key="1">
    <source>
        <dbReference type="SAM" id="Phobius"/>
    </source>
</evidence>
<feature type="transmembrane region" description="Helical" evidence="1">
    <location>
        <begin position="351"/>
        <end position="378"/>
    </location>
</feature>
<feature type="transmembrane region" description="Helical" evidence="1">
    <location>
        <begin position="199"/>
        <end position="223"/>
    </location>
</feature>
<organism evidence="2">
    <name type="scientific">Methanococcus maripaludis (strain C6 / ATCC BAA-1332)</name>
    <dbReference type="NCBI Taxonomy" id="444158"/>
    <lineage>
        <taxon>Archaea</taxon>
        <taxon>Methanobacteriati</taxon>
        <taxon>Methanobacteriota</taxon>
        <taxon>Methanomada group</taxon>
        <taxon>Methanococci</taxon>
        <taxon>Methanococcales</taxon>
        <taxon>Methanococcaceae</taxon>
        <taxon>Methanococcus</taxon>
    </lineage>
</organism>